<keyword evidence="2 5" id="KW-0812">Transmembrane</keyword>
<feature type="transmembrane region" description="Helical" evidence="5">
    <location>
        <begin position="353"/>
        <end position="370"/>
    </location>
</feature>
<feature type="transmembrane region" description="Helical" evidence="5">
    <location>
        <begin position="72"/>
        <end position="91"/>
    </location>
</feature>
<feature type="domain" description="Major facilitator superfamily (MFS) profile" evidence="6">
    <location>
        <begin position="5"/>
        <end position="379"/>
    </location>
</feature>
<proteinExistence type="predicted"/>
<keyword evidence="4 5" id="KW-0472">Membrane</keyword>
<evidence type="ECO:0000256" key="5">
    <source>
        <dbReference type="SAM" id="Phobius"/>
    </source>
</evidence>
<evidence type="ECO:0000256" key="2">
    <source>
        <dbReference type="ARBA" id="ARBA00022692"/>
    </source>
</evidence>
<evidence type="ECO:0000256" key="3">
    <source>
        <dbReference type="ARBA" id="ARBA00022989"/>
    </source>
</evidence>
<reference evidence="7" key="1">
    <citation type="submission" date="2022-07" db="EMBL/GenBank/DDBJ databases">
        <title>Pseudomonas agronomica sp. nov.: a novel bacterium with biotechnological application in the synthesis of biofertilizers from valorized agricultural residues.</title>
        <authorList>
            <person name="Robas M."/>
            <person name="Fernandez V.M."/>
            <person name="Luna L."/>
            <person name="Provanza A."/>
            <person name="Jimenez P.A."/>
        </authorList>
    </citation>
    <scope>NUCLEOTIDE SEQUENCE</scope>
    <source>
        <strain evidence="7">SAICEU22T</strain>
    </source>
</reference>
<accession>A0ABT3F9Z3</accession>
<feature type="transmembrane region" description="Helical" evidence="5">
    <location>
        <begin position="240"/>
        <end position="259"/>
    </location>
</feature>
<feature type="transmembrane region" description="Helical" evidence="5">
    <location>
        <begin position="297"/>
        <end position="319"/>
    </location>
</feature>
<dbReference type="InterPro" id="IPR020846">
    <property type="entry name" value="MFS_dom"/>
</dbReference>
<protein>
    <submittedName>
        <fullName evidence="7">MFS transporter</fullName>
    </submittedName>
</protein>
<evidence type="ECO:0000313" key="8">
    <source>
        <dbReference type="Proteomes" id="UP001061999"/>
    </source>
</evidence>
<dbReference type="EMBL" id="JAOSHO010000211">
    <property type="protein sequence ID" value="MCW1245890.1"/>
    <property type="molecule type" value="Genomic_DNA"/>
</dbReference>
<organism evidence="7 8">
    <name type="scientific">Pseudomonas agronomica</name>
    <dbReference type="NCBI Taxonomy" id="2979328"/>
    <lineage>
        <taxon>Bacteria</taxon>
        <taxon>Pseudomonadati</taxon>
        <taxon>Pseudomonadota</taxon>
        <taxon>Gammaproteobacteria</taxon>
        <taxon>Pseudomonadales</taxon>
        <taxon>Pseudomonadaceae</taxon>
        <taxon>Pseudomonas</taxon>
    </lineage>
</organism>
<dbReference type="SUPFAM" id="SSF103473">
    <property type="entry name" value="MFS general substrate transporter"/>
    <property type="match status" value="1"/>
</dbReference>
<keyword evidence="3 5" id="KW-1133">Transmembrane helix</keyword>
<dbReference type="InterPro" id="IPR011701">
    <property type="entry name" value="MFS"/>
</dbReference>
<dbReference type="PANTHER" id="PTHR23502:SF137">
    <property type="entry name" value="MAJOR FACILITATOR SUPERFAMILY (MFS) TRANSPORTER-RELATED"/>
    <property type="match status" value="1"/>
</dbReference>
<dbReference type="Proteomes" id="UP001061999">
    <property type="component" value="Unassembled WGS sequence"/>
</dbReference>
<feature type="transmembrane region" description="Helical" evidence="5">
    <location>
        <begin position="271"/>
        <end position="291"/>
    </location>
</feature>
<keyword evidence="8" id="KW-1185">Reference proteome</keyword>
<dbReference type="InterPro" id="IPR036259">
    <property type="entry name" value="MFS_trans_sf"/>
</dbReference>
<evidence type="ECO:0000259" key="6">
    <source>
        <dbReference type="PROSITE" id="PS50850"/>
    </source>
</evidence>
<evidence type="ECO:0000256" key="1">
    <source>
        <dbReference type="ARBA" id="ARBA00004141"/>
    </source>
</evidence>
<feature type="transmembrane region" description="Helical" evidence="5">
    <location>
        <begin position="97"/>
        <end position="118"/>
    </location>
</feature>
<dbReference type="PANTHER" id="PTHR23502">
    <property type="entry name" value="MAJOR FACILITATOR SUPERFAMILY"/>
    <property type="match status" value="1"/>
</dbReference>
<dbReference type="Gene3D" id="1.20.1720.10">
    <property type="entry name" value="Multidrug resistance protein D"/>
    <property type="match status" value="1"/>
</dbReference>
<evidence type="ECO:0000256" key="4">
    <source>
        <dbReference type="ARBA" id="ARBA00023136"/>
    </source>
</evidence>
<comment type="caution">
    <text evidence="7">The sequence shown here is derived from an EMBL/GenBank/DDBJ whole genome shotgun (WGS) entry which is preliminary data.</text>
</comment>
<name>A0ABT3F9Z3_9PSED</name>
<feature type="transmembrane region" description="Helical" evidence="5">
    <location>
        <begin position="205"/>
        <end position="224"/>
    </location>
</feature>
<feature type="transmembrane region" description="Helical" evidence="5">
    <location>
        <begin position="130"/>
        <end position="150"/>
    </location>
</feature>
<dbReference type="Pfam" id="PF07690">
    <property type="entry name" value="MFS_1"/>
    <property type="match status" value="1"/>
</dbReference>
<gene>
    <name evidence="7" type="ORF">OC610_15860</name>
</gene>
<evidence type="ECO:0000313" key="7">
    <source>
        <dbReference type="EMBL" id="MCW1245890.1"/>
    </source>
</evidence>
<dbReference type="PROSITE" id="PS50850">
    <property type="entry name" value="MFS"/>
    <property type="match status" value="1"/>
</dbReference>
<comment type="subcellular location">
    <subcellularLocation>
        <location evidence="1">Membrane</location>
        <topology evidence="1">Multi-pass membrane protein</topology>
    </subcellularLocation>
</comment>
<feature type="transmembrane region" description="Helical" evidence="5">
    <location>
        <begin position="326"/>
        <end position="347"/>
    </location>
</feature>
<feature type="transmembrane region" description="Helical" evidence="5">
    <location>
        <begin position="39"/>
        <end position="60"/>
    </location>
</feature>
<feature type="transmembrane region" description="Helical" evidence="5">
    <location>
        <begin position="156"/>
        <end position="177"/>
    </location>
</feature>
<dbReference type="RefSeq" id="WP_264428926.1">
    <property type="nucleotide sequence ID" value="NZ_JAOSHO010000211.1"/>
</dbReference>
<sequence>MTSRSLLLLAIALVMFPQIAQTLYSPALADISRVFAVSAQMAAQLLSLFFLGFALGVVVWGRLCDRVGRRPVMLAGLALYVGATVLALNVSSFNALLAFQALAAFGAAVGSVVTQTVLRDRFQGAELGQVFSTIGIALAASPAIGLFSGASLVSVWGYQGVLGALLVWSLLLLLWCVRALPETLPIPLPPAPLLKTLGRMLADPAIWRSSFLVATFNVALFSYYNLAPFQFERLGFSPTLFGYSGVILALGSGLGAWLNKRLLARGYDGEQLSALAAVVLLAGGLTVQGLLDSASFVAPMLLVVLAFGMAIPNVLGAALVHYKDCLGTAGALFGLFYYVLIGGALVLAAWSQALGWTLIACGTLAVGLTARQSLIGKRRSSRAGN</sequence>